<reference evidence="1" key="1">
    <citation type="submission" date="2023-02" db="EMBL/GenBank/DDBJ databases">
        <title>Actinokineospora globicatena NBRC 15670.</title>
        <authorList>
            <person name="Ichikawa N."/>
            <person name="Sato H."/>
            <person name="Tonouchi N."/>
        </authorList>
    </citation>
    <scope>NUCLEOTIDE SEQUENCE</scope>
    <source>
        <strain evidence="1">NBRC 15670</strain>
    </source>
</reference>
<evidence type="ECO:0000313" key="1">
    <source>
        <dbReference type="EMBL" id="GLW89955.1"/>
    </source>
</evidence>
<accession>A0A9W6QHR2</accession>
<keyword evidence="2" id="KW-1185">Reference proteome</keyword>
<dbReference type="Proteomes" id="UP001165042">
    <property type="component" value="Unassembled WGS sequence"/>
</dbReference>
<name>A0A9W6QHR2_9PSEU</name>
<sequence length="163" mass="16992">MIAAIAVLMTLAGCASVEPSRYADAAALVVALRAGNVGGSASFTVSAGTIAAEGMPRVIAQIERSGTVVKQRPRATRPAQEQYSVDIDLSQATSKIFGAGTADILWAANHSGPLELDIWVDVRDRLARFEAKVNGAITAAEYAGWGMPVAVIEPKPSDVTLAR</sequence>
<protein>
    <submittedName>
        <fullName evidence="1">Uncharacterized protein</fullName>
    </submittedName>
</protein>
<evidence type="ECO:0000313" key="2">
    <source>
        <dbReference type="Proteomes" id="UP001165042"/>
    </source>
</evidence>
<comment type="caution">
    <text evidence="1">The sequence shown here is derived from an EMBL/GenBank/DDBJ whole genome shotgun (WGS) entry which is preliminary data.</text>
</comment>
<dbReference type="AlphaFoldDB" id="A0A9W6QHR2"/>
<gene>
    <name evidence="1" type="ORF">Aglo03_07710</name>
</gene>
<proteinExistence type="predicted"/>
<dbReference type="EMBL" id="BSSD01000001">
    <property type="protein sequence ID" value="GLW89955.1"/>
    <property type="molecule type" value="Genomic_DNA"/>
</dbReference>
<organism evidence="1 2">
    <name type="scientific">Actinokineospora globicatena</name>
    <dbReference type="NCBI Taxonomy" id="103729"/>
    <lineage>
        <taxon>Bacteria</taxon>
        <taxon>Bacillati</taxon>
        <taxon>Actinomycetota</taxon>
        <taxon>Actinomycetes</taxon>
        <taxon>Pseudonocardiales</taxon>
        <taxon>Pseudonocardiaceae</taxon>
        <taxon>Actinokineospora</taxon>
    </lineage>
</organism>